<dbReference type="GO" id="GO:0006310">
    <property type="term" value="P:DNA recombination"/>
    <property type="evidence" value="ECO:0007669"/>
    <property type="project" value="UniProtKB-KW"/>
</dbReference>
<dbReference type="InterPro" id="IPR010998">
    <property type="entry name" value="Integrase_recombinase_N"/>
</dbReference>
<dbReference type="InterPro" id="IPR013762">
    <property type="entry name" value="Integrase-like_cat_sf"/>
</dbReference>
<dbReference type="STRING" id="93625.A0A409XU46"/>
<sequence length="407" mass="45578">MRSLSFTSIDSFNPLNPLSPRKAKSLHTPYTNPQQQKTQTKSVTLSTTSKQNQPKCKWPRRSHPPFAPHLTRATTTHHFSKKARDSLKRALSNSWAPSTLSKYSNAIDHFITFCDLEKVPEHLRFPTDEFVLCAFAASGVGTSSHSTICNKISAVKAWHHTHGIKWNGGSRLRLVLNGVKNLTPLSSIRPPRPPINARMLAQLIKGLDLNNALDSAIAACAAIAFWGQCRLGELLASSSSSVLSTNSIPSRRSLRQSKRNTHSYILALPQTKTKKRGEDVILTQQTNNSDPLQLLRNHMLINKLPQRLPLFAYTTPSGPKTLTKRHFITRCNAIWKTHGYPRTTGHSFRIGGTTELLLAGVPPDVVKTLGRWSSDSFLRYWRSPEDIAPQYTQNVPNSRKRKRSLSM</sequence>
<reference evidence="4 5" key="1">
    <citation type="journal article" date="2018" name="Evol. Lett.">
        <title>Horizontal gene cluster transfer increased hallucinogenic mushroom diversity.</title>
        <authorList>
            <person name="Reynolds H.T."/>
            <person name="Vijayakumar V."/>
            <person name="Gluck-Thaler E."/>
            <person name="Korotkin H.B."/>
            <person name="Matheny P.B."/>
            <person name="Slot J.C."/>
        </authorList>
    </citation>
    <scope>NUCLEOTIDE SEQUENCE [LARGE SCALE GENOMIC DNA]</scope>
    <source>
        <strain evidence="4 5">2631</strain>
    </source>
</reference>
<name>A0A409XU46_PSICY</name>
<dbReference type="Proteomes" id="UP000283269">
    <property type="component" value="Unassembled WGS sequence"/>
</dbReference>
<keyword evidence="2" id="KW-0233">DNA recombination</keyword>
<dbReference type="PANTHER" id="PTHR34605:SF3">
    <property type="entry name" value="P CELL-TYPE AGGLUTINATION PROTEIN MAP4-LIKE-RELATED"/>
    <property type="match status" value="1"/>
</dbReference>
<gene>
    <name evidence="4" type="ORF">CVT25_004970</name>
</gene>
<feature type="compositionally biased region" description="Polar residues" evidence="3">
    <location>
        <begin position="28"/>
        <end position="54"/>
    </location>
</feature>
<dbReference type="EMBL" id="NHYD01000404">
    <property type="protein sequence ID" value="PPQ94250.1"/>
    <property type="molecule type" value="Genomic_DNA"/>
</dbReference>
<feature type="region of interest" description="Disordered" evidence="3">
    <location>
        <begin position="15"/>
        <end position="70"/>
    </location>
</feature>
<protein>
    <recommendedName>
        <fullName evidence="6">Core-binding (CB) domain-containing protein</fullName>
    </recommendedName>
</protein>
<dbReference type="PANTHER" id="PTHR34605">
    <property type="entry name" value="PHAGE_INTEGRASE DOMAIN-CONTAINING PROTEIN"/>
    <property type="match status" value="1"/>
</dbReference>
<keyword evidence="1" id="KW-0238">DNA-binding</keyword>
<dbReference type="InterPro" id="IPR052925">
    <property type="entry name" value="Phage_Integrase-like_Recomb"/>
</dbReference>
<dbReference type="AlphaFoldDB" id="A0A409XU46"/>
<dbReference type="InParanoid" id="A0A409XU46"/>
<dbReference type="GO" id="GO:0003677">
    <property type="term" value="F:DNA binding"/>
    <property type="evidence" value="ECO:0007669"/>
    <property type="project" value="UniProtKB-KW"/>
</dbReference>
<dbReference type="Gene3D" id="1.10.443.10">
    <property type="entry name" value="Intergrase catalytic core"/>
    <property type="match status" value="1"/>
</dbReference>
<dbReference type="SUPFAM" id="SSF56349">
    <property type="entry name" value="DNA breaking-rejoining enzymes"/>
    <property type="match status" value="1"/>
</dbReference>
<dbReference type="OrthoDB" id="3254696at2759"/>
<dbReference type="GO" id="GO:0015074">
    <property type="term" value="P:DNA integration"/>
    <property type="evidence" value="ECO:0007669"/>
    <property type="project" value="InterPro"/>
</dbReference>
<evidence type="ECO:0000256" key="2">
    <source>
        <dbReference type="ARBA" id="ARBA00023172"/>
    </source>
</evidence>
<evidence type="ECO:0000256" key="1">
    <source>
        <dbReference type="ARBA" id="ARBA00023125"/>
    </source>
</evidence>
<keyword evidence="5" id="KW-1185">Reference proteome</keyword>
<proteinExistence type="predicted"/>
<dbReference type="Gene3D" id="1.10.150.130">
    <property type="match status" value="1"/>
</dbReference>
<dbReference type="InterPro" id="IPR011010">
    <property type="entry name" value="DNA_brk_join_enz"/>
</dbReference>
<comment type="caution">
    <text evidence="4">The sequence shown here is derived from an EMBL/GenBank/DDBJ whole genome shotgun (WGS) entry which is preliminary data.</text>
</comment>
<evidence type="ECO:0000313" key="5">
    <source>
        <dbReference type="Proteomes" id="UP000283269"/>
    </source>
</evidence>
<organism evidence="4 5">
    <name type="scientific">Psilocybe cyanescens</name>
    <dbReference type="NCBI Taxonomy" id="93625"/>
    <lineage>
        <taxon>Eukaryota</taxon>
        <taxon>Fungi</taxon>
        <taxon>Dikarya</taxon>
        <taxon>Basidiomycota</taxon>
        <taxon>Agaricomycotina</taxon>
        <taxon>Agaricomycetes</taxon>
        <taxon>Agaricomycetidae</taxon>
        <taxon>Agaricales</taxon>
        <taxon>Agaricineae</taxon>
        <taxon>Strophariaceae</taxon>
        <taxon>Psilocybe</taxon>
    </lineage>
</organism>
<accession>A0A409XU46</accession>
<evidence type="ECO:0008006" key="6">
    <source>
        <dbReference type="Google" id="ProtNLM"/>
    </source>
</evidence>
<dbReference type="SUPFAM" id="SSF47823">
    <property type="entry name" value="lambda integrase-like, N-terminal domain"/>
    <property type="match status" value="1"/>
</dbReference>
<evidence type="ECO:0000256" key="3">
    <source>
        <dbReference type="SAM" id="MobiDB-lite"/>
    </source>
</evidence>
<evidence type="ECO:0000313" key="4">
    <source>
        <dbReference type="EMBL" id="PPQ94250.1"/>
    </source>
</evidence>